<dbReference type="EMBL" id="BAABIE010000019">
    <property type="protein sequence ID" value="GAA4757573.1"/>
    <property type="molecule type" value="Genomic_DNA"/>
</dbReference>
<evidence type="ECO:0000256" key="1">
    <source>
        <dbReference type="SAM" id="Phobius"/>
    </source>
</evidence>
<evidence type="ECO:0000313" key="3">
    <source>
        <dbReference type="Proteomes" id="UP001500822"/>
    </source>
</evidence>
<reference evidence="3" key="1">
    <citation type="journal article" date="2019" name="Int. J. Syst. Evol. Microbiol.">
        <title>The Global Catalogue of Microorganisms (GCM) 10K type strain sequencing project: providing services to taxonomists for standard genome sequencing and annotation.</title>
        <authorList>
            <consortium name="The Broad Institute Genomics Platform"/>
            <consortium name="The Broad Institute Genome Sequencing Center for Infectious Disease"/>
            <person name="Wu L."/>
            <person name="Ma J."/>
        </authorList>
    </citation>
    <scope>NUCLEOTIDE SEQUENCE [LARGE SCALE GENOMIC DNA]</scope>
    <source>
        <strain evidence="3">JCM 18077</strain>
    </source>
</reference>
<comment type="caution">
    <text evidence="2">The sequence shown here is derived from an EMBL/GenBank/DDBJ whole genome shotgun (WGS) entry which is preliminary data.</text>
</comment>
<protein>
    <submittedName>
        <fullName evidence="2">SRPBCC family protein</fullName>
    </submittedName>
</protein>
<evidence type="ECO:0000313" key="2">
    <source>
        <dbReference type="EMBL" id="GAA4757573.1"/>
    </source>
</evidence>
<keyword evidence="1" id="KW-0812">Transmembrane</keyword>
<feature type="transmembrane region" description="Helical" evidence="1">
    <location>
        <begin position="6"/>
        <end position="29"/>
    </location>
</feature>
<dbReference type="Proteomes" id="UP001500822">
    <property type="component" value="Unassembled WGS sequence"/>
</dbReference>
<organism evidence="2 3">
    <name type="scientific">Gordonia alkaliphila</name>
    <dbReference type="NCBI Taxonomy" id="1053547"/>
    <lineage>
        <taxon>Bacteria</taxon>
        <taxon>Bacillati</taxon>
        <taxon>Actinomycetota</taxon>
        <taxon>Actinomycetes</taxon>
        <taxon>Mycobacteriales</taxon>
        <taxon>Gordoniaceae</taxon>
        <taxon>Gordonia</taxon>
    </lineage>
</organism>
<gene>
    <name evidence="2" type="ORF">GCM10023217_32270</name>
</gene>
<proteinExistence type="predicted"/>
<dbReference type="RefSeq" id="WP_345314280.1">
    <property type="nucleotide sequence ID" value="NZ_BAABIE010000019.1"/>
</dbReference>
<keyword evidence="1" id="KW-1133">Transmembrane helix</keyword>
<name>A0ABP8ZJ78_9ACTN</name>
<sequence>MNAWSIVLLVVAVLALGGVAGLVALYVAIRLAARPDRAPVRPISADGLDHYFRRCAGFAVTVTATTALDVDEAFARLVGRPYLSSLPFLSGPHWRSDARGIGAGRTMSGTVFGVAEVVVVDDPGREIALTGTAVCVPWTIRDFAERFEVVDRGDGRLVEWTIAGTPRWVGWLPWRLLAPIARPVFAFVLRHVLRPRMFRAM</sequence>
<keyword evidence="3" id="KW-1185">Reference proteome</keyword>
<accession>A0ABP8ZJ78</accession>
<keyword evidence="1" id="KW-0472">Membrane</keyword>